<accession>A0A195ETJ5</accession>
<organism evidence="1 2">
    <name type="scientific">Trachymyrmex septentrionalis</name>
    <dbReference type="NCBI Taxonomy" id="34720"/>
    <lineage>
        <taxon>Eukaryota</taxon>
        <taxon>Metazoa</taxon>
        <taxon>Ecdysozoa</taxon>
        <taxon>Arthropoda</taxon>
        <taxon>Hexapoda</taxon>
        <taxon>Insecta</taxon>
        <taxon>Pterygota</taxon>
        <taxon>Neoptera</taxon>
        <taxon>Endopterygota</taxon>
        <taxon>Hymenoptera</taxon>
        <taxon>Apocrita</taxon>
        <taxon>Aculeata</taxon>
        <taxon>Formicoidea</taxon>
        <taxon>Formicidae</taxon>
        <taxon>Myrmicinae</taxon>
        <taxon>Trachymyrmex</taxon>
    </lineage>
</organism>
<evidence type="ECO:0000313" key="2">
    <source>
        <dbReference type="Proteomes" id="UP000078541"/>
    </source>
</evidence>
<evidence type="ECO:0000313" key="1">
    <source>
        <dbReference type="EMBL" id="KYN31199.1"/>
    </source>
</evidence>
<name>A0A195ETJ5_9HYME</name>
<proteinExistence type="predicted"/>
<dbReference type="AlphaFoldDB" id="A0A195ETJ5"/>
<feature type="non-terminal residue" evidence="1">
    <location>
        <position position="1"/>
    </location>
</feature>
<sequence>SFKTDNIQSMWDNFNEIDQQLFKFNMMKFVPHFVNGVSATASPFKLFTKRLIDHGEDIARCALMHGKI</sequence>
<dbReference type="EMBL" id="KQ981986">
    <property type="protein sequence ID" value="KYN31199.1"/>
    <property type="molecule type" value="Genomic_DNA"/>
</dbReference>
<gene>
    <name evidence="1" type="ORF">ALC56_14467</name>
</gene>
<dbReference type="Proteomes" id="UP000078541">
    <property type="component" value="Unassembled WGS sequence"/>
</dbReference>
<reference evidence="1 2" key="1">
    <citation type="submission" date="2016-03" db="EMBL/GenBank/DDBJ databases">
        <title>Trachymyrmex septentrionalis WGS genome.</title>
        <authorList>
            <person name="Nygaard S."/>
            <person name="Hu H."/>
            <person name="Boomsma J."/>
            <person name="Zhang G."/>
        </authorList>
    </citation>
    <scope>NUCLEOTIDE SEQUENCE [LARGE SCALE GENOMIC DNA]</scope>
    <source>
        <strain evidence="1">Tsep2-gDNA-1</strain>
        <tissue evidence="1">Whole body</tissue>
    </source>
</reference>
<protein>
    <submittedName>
        <fullName evidence="1">Uncharacterized protein</fullName>
    </submittedName>
</protein>
<keyword evidence="2" id="KW-1185">Reference proteome</keyword>